<feature type="compositionally biased region" description="Polar residues" evidence="1">
    <location>
        <begin position="11"/>
        <end position="23"/>
    </location>
</feature>
<feature type="region of interest" description="Disordered" evidence="1">
    <location>
        <begin position="1"/>
        <end position="23"/>
    </location>
</feature>
<feature type="compositionally biased region" description="Basic and acidic residues" evidence="1">
    <location>
        <begin position="1"/>
        <end position="10"/>
    </location>
</feature>
<name>A0A026W179_OOCBI</name>
<evidence type="ECO:0000313" key="2">
    <source>
        <dbReference type="EMBL" id="EZA49830.1"/>
    </source>
</evidence>
<proteinExistence type="predicted"/>
<accession>A0A026W179</accession>
<dbReference type="EMBL" id="KK107495">
    <property type="protein sequence ID" value="EZA49830.1"/>
    <property type="molecule type" value="Genomic_DNA"/>
</dbReference>
<sequence length="54" mass="6363">MKEHKNDINKRSGSPSVISSHRSNFNHDFKWNEVQILDEETLYKKKVDLGNGQY</sequence>
<dbReference type="Proteomes" id="UP000053097">
    <property type="component" value="Unassembled WGS sequence"/>
</dbReference>
<keyword evidence="3" id="KW-1185">Reference proteome</keyword>
<dbReference type="OMA" id="FKWNEVQ"/>
<organism evidence="2 3">
    <name type="scientific">Ooceraea biroi</name>
    <name type="common">Clonal raider ant</name>
    <name type="synonym">Cerapachys biroi</name>
    <dbReference type="NCBI Taxonomy" id="2015173"/>
    <lineage>
        <taxon>Eukaryota</taxon>
        <taxon>Metazoa</taxon>
        <taxon>Ecdysozoa</taxon>
        <taxon>Arthropoda</taxon>
        <taxon>Hexapoda</taxon>
        <taxon>Insecta</taxon>
        <taxon>Pterygota</taxon>
        <taxon>Neoptera</taxon>
        <taxon>Endopterygota</taxon>
        <taxon>Hymenoptera</taxon>
        <taxon>Apocrita</taxon>
        <taxon>Aculeata</taxon>
        <taxon>Formicoidea</taxon>
        <taxon>Formicidae</taxon>
        <taxon>Dorylinae</taxon>
        <taxon>Ooceraea</taxon>
    </lineage>
</organism>
<protein>
    <submittedName>
        <fullName evidence="2">Uncharacterized protein</fullName>
    </submittedName>
</protein>
<reference evidence="2 3" key="1">
    <citation type="journal article" date="2014" name="Curr. Biol.">
        <title>The genome of the clonal raider ant Cerapachys biroi.</title>
        <authorList>
            <person name="Oxley P.R."/>
            <person name="Ji L."/>
            <person name="Fetter-Pruneda I."/>
            <person name="McKenzie S.K."/>
            <person name="Li C."/>
            <person name="Hu H."/>
            <person name="Zhang G."/>
            <person name="Kronauer D.J."/>
        </authorList>
    </citation>
    <scope>NUCLEOTIDE SEQUENCE [LARGE SCALE GENOMIC DNA]</scope>
</reference>
<evidence type="ECO:0000256" key="1">
    <source>
        <dbReference type="SAM" id="MobiDB-lite"/>
    </source>
</evidence>
<dbReference type="AlphaFoldDB" id="A0A026W179"/>
<gene>
    <name evidence="2" type="ORF">X777_11811</name>
</gene>
<evidence type="ECO:0000313" key="3">
    <source>
        <dbReference type="Proteomes" id="UP000053097"/>
    </source>
</evidence>